<proteinExistence type="predicted"/>
<gene>
    <name evidence="2" type="ORF">C0Q70_09589</name>
</gene>
<evidence type="ECO:0000259" key="1">
    <source>
        <dbReference type="Pfam" id="PF12706"/>
    </source>
</evidence>
<dbReference type="Pfam" id="PF12706">
    <property type="entry name" value="Lactamase_B_2"/>
    <property type="match status" value="1"/>
</dbReference>
<organism evidence="2 3">
    <name type="scientific">Pomacea canaliculata</name>
    <name type="common">Golden apple snail</name>
    <dbReference type="NCBI Taxonomy" id="400727"/>
    <lineage>
        <taxon>Eukaryota</taxon>
        <taxon>Metazoa</taxon>
        <taxon>Spiralia</taxon>
        <taxon>Lophotrochozoa</taxon>
        <taxon>Mollusca</taxon>
        <taxon>Gastropoda</taxon>
        <taxon>Caenogastropoda</taxon>
        <taxon>Architaenioglossa</taxon>
        <taxon>Ampullarioidea</taxon>
        <taxon>Ampullariidae</taxon>
        <taxon>Pomacea</taxon>
    </lineage>
</organism>
<dbReference type="InterPro" id="IPR036866">
    <property type="entry name" value="RibonucZ/Hydroxyglut_hydro"/>
</dbReference>
<dbReference type="OrthoDB" id="10068441at2759"/>
<protein>
    <recommendedName>
        <fullName evidence="1">Metallo-beta-lactamase domain-containing protein</fullName>
    </recommendedName>
</protein>
<comment type="caution">
    <text evidence="2">The sequence shown here is derived from an EMBL/GenBank/DDBJ whole genome shotgun (WGS) entry which is preliminary data.</text>
</comment>
<feature type="domain" description="Metallo-beta-lactamase" evidence="1">
    <location>
        <begin position="355"/>
        <end position="555"/>
    </location>
</feature>
<dbReference type="PANTHER" id="PTHR15032">
    <property type="entry name" value="N-ACYL-PHOSPHATIDYLETHANOLAMINE-HYDROLYZING PHOSPHOLIPASE D"/>
    <property type="match status" value="1"/>
</dbReference>
<dbReference type="GO" id="GO:0005737">
    <property type="term" value="C:cytoplasm"/>
    <property type="evidence" value="ECO:0007669"/>
    <property type="project" value="TreeGrafter"/>
</dbReference>
<dbReference type="GO" id="GO:0070290">
    <property type="term" value="F:N-acylphosphatidylethanolamine-specific phospholipase D activity"/>
    <property type="evidence" value="ECO:0007669"/>
    <property type="project" value="TreeGrafter"/>
</dbReference>
<evidence type="ECO:0000313" key="3">
    <source>
        <dbReference type="Proteomes" id="UP000245119"/>
    </source>
</evidence>
<evidence type="ECO:0000313" key="2">
    <source>
        <dbReference type="EMBL" id="PVD30325.1"/>
    </source>
</evidence>
<dbReference type="AlphaFoldDB" id="A0A2T7PA76"/>
<dbReference type="InterPro" id="IPR001279">
    <property type="entry name" value="Metallo-B-lactamas"/>
</dbReference>
<reference evidence="2 3" key="1">
    <citation type="submission" date="2018-04" db="EMBL/GenBank/DDBJ databases">
        <title>The genome of golden apple snail Pomacea canaliculata provides insight into stress tolerance and invasive adaptation.</title>
        <authorList>
            <person name="Liu C."/>
            <person name="Liu B."/>
            <person name="Ren Y."/>
            <person name="Zhang Y."/>
            <person name="Wang H."/>
            <person name="Li S."/>
            <person name="Jiang F."/>
            <person name="Yin L."/>
            <person name="Zhang G."/>
            <person name="Qian W."/>
            <person name="Fan W."/>
        </authorList>
    </citation>
    <scope>NUCLEOTIDE SEQUENCE [LARGE SCALE GENOMIC DNA]</scope>
    <source>
        <strain evidence="2">SZHN2017</strain>
        <tissue evidence="2">Muscle</tissue>
    </source>
</reference>
<name>A0A2T7PA76_POMCA</name>
<dbReference type="Proteomes" id="UP000245119">
    <property type="component" value="Linkage Group LG5"/>
</dbReference>
<dbReference type="GO" id="GO:0070292">
    <property type="term" value="P:N-acylphosphatidylethanolamine metabolic process"/>
    <property type="evidence" value="ECO:0007669"/>
    <property type="project" value="TreeGrafter"/>
</dbReference>
<dbReference type="Gene3D" id="3.60.15.10">
    <property type="entry name" value="Ribonuclease Z/Hydroxyacylglutathione hydrolase-like"/>
    <property type="match status" value="1"/>
</dbReference>
<dbReference type="EMBL" id="PZQS01000005">
    <property type="protein sequence ID" value="PVD30325.1"/>
    <property type="molecule type" value="Genomic_DNA"/>
</dbReference>
<sequence>MMRRHMQVMAVLWQAKAAERQTRATELDRKLVKQQNVFVKTKVAQKAATHASFVGAYNIAKHSKSFSDGEFVNKFMLHVADQVCPQQRKKFEEVSLSRRTGVRRIEAIGEDLTSQLKRRVPSFQLFSLALDESTNIDDAAQLLIFVRGISENFEITEELLSMESMKDTTPGEDIFECVENAMYTMQLPWNKMVKEGAIVNLFNHFKEHSAESYRVIAYNQLFKVPTVNLSKGVIETYGDQEIMAESDEASKDSDGCLQQTRSLGNIEEEYSMPVIKNGKFHNPWDTWRQPSFSGIMKLFITTKNETNLPSEEDLDEILPIFTPDIREFDRSLISGVRMLWIGHATVVAQLDGFTVMTDPVFSMRSSPIQAIGPKRIRKPPCTIEELPKVDAVVISHNHYDHLDYASVVALNQRFGENLQWFVPMGLKGWMNNAGCENVVEMTWWQEHEVQSHPGVKVACTPCQHWCKRNVSDTNEVLWSSWCILGPKNSFHFAGDTGYCCGFKQIGRKYGPFTAAAIPIGAYHPRWFMSPQHVDPQQAVDIHQDIQSKSSLGIHWGTFMLTYEPYLEPRELLKLELEKREMNPSSFVTVNHGAIKVFGASDSKTVD</sequence>
<dbReference type="GO" id="GO:0070291">
    <property type="term" value="P:N-acylethanolamine metabolic process"/>
    <property type="evidence" value="ECO:0007669"/>
    <property type="project" value="TreeGrafter"/>
</dbReference>
<dbReference type="SUPFAM" id="SSF56281">
    <property type="entry name" value="Metallo-hydrolase/oxidoreductase"/>
    <property type="match status" value="1"/>
</dbReference>
<dbReference type="PANTHER" id="PTHR15032:SF4">
    <property type="entry name" value="N-ACYL-PHOSPHATIDYLETHANOLAMINE-HYDROLYZING PHOSPHOLIPASE D"/>
    <property type="match status" value="1"/>
</dbReference>
<keyword evidence="3" id="KW-1185">Reference proteome</keyword>
<accession>A0A2T7PA76</accession>
<dbReference type="STRING" id="400727.A0A2T7PA76"/>